<sequence length="312" mass="36423">MLRFRGLTQRCGPRFVRFVFQSKEFIAASKDLPTTPSGKNPYDVLEITVTDTLTLEEISKQFRQLVVKYHPDQPGGSTEKMSEVNLAHKIVKEHHESILKKMKNVEVNVKANDAFRQHRNARAARDDDLGRSGGVNRRNVRAEREATRGKARSLKEVEQQWDKMKQETDDAVKSMCSRYELAVQMGTFFRKSANLNEVTVRERWLRKSFIKGLWEDVHELRGELLRRGARSAQQSELAEEMVSFASLTQRKLNEDFQRLCQQSIQAQTRMYIERALGIILFAIVFIKFWRWLFSFSFNNSMTVRFREAVLSH</sequence>
<dbReference type="PROSITE" id="PS50076">
    <property type="entry name" value="DNAJ_2"/>
    <property type="match status" value="1"/>
</dbReference>
<feature type="domain" description="J" evidence="3">
    <location>
        <begin position="40"/>
        <end position="96"/>
    </location>
</feature>
<name>A0A7G2C981_9TRYP</name>
<evidence type="ECO:0000313" key="4">
    <source>
        <dbReference type="EMBL" id="CAD2216390.1"/>
    </source>
</evidence>
<feature type="region of interest" description="Disordered" evidence="1">
    <location>
        <begin position="126"/>
        <end position="151"/>
    </location>
</feature>
<dbReference type="AlphaFoldDB" id="A0A7G2C981"/>
<dbReference type="InterPro" id="IPR036869">
    <property type="entry name" value="J_dom_sf"/>
</dbReference>
<keyword evidence="2" id="KW-1133">Transmembrane helix</keyword>
<dbReference type="CDD" id="cd06257">
    <property type="entry name" value="DnaJ"/>
    <property type="match status" value="1"/>
</dbReference>
<feature type="compositionally biased region" description="Basic and acidic residues" evidence="1">
    <location>
        <begin position="140"/>
        <end position="151"/>
    </location>
</feature>
<reference evidence="4 5" key="1">
    <citation type="submission" date="2020-08" db="EMBL/GenBank/DDBJ databases">
        <authorList>
            <person name="Newling K."/>
            <person name="Davey J."/>
            <person name="Forrester S."/>
        </authorList>
    </citation>
    <scope>NUCLEOTIDE SEQUENCE [LARGE SCALE GENOMIC DNA]</scope>
    <source>
        <strain evidence="5">Crithidia deanei Carvalho (ATCC PRA-265)</strain>
    </source>
</reference>
<dbReference type="Pfam" id="PF00226">
    <property type="entry name" value="DnaJ"/>
    <property type="match status" value="1"/>
</dbReference>
<dbReference type="OrthoDB" id="269848at2759"/>
<dbReference type="InterPro" id="IPR001623">
    <property type="entry name" value="DnaJ_domain"/>
</dbReference>
<keyword evidence="2" id="KW-0812">Transmembrane</keyword>
<gene>
    <name evidence="4" type="ORF">ADEAN_000385200</name>
</gene>
<dbReference type="SMART" id="SM00271">
    <property type="entry name" value="DnaJ"/>
    <property type="match status" value="1"/>
</dbReference>
<dbReference type="EMBL" id="LR877150">
    <property type="protein sequence ID" value="CAD2216390.1"/>
    <property type="molecule type" value="Genomic_DNA"/>
</dbReference>
<feature type="transmembrane region" description="Helical" evidence="2">
    <location>
        <begin position="275"/>
        <end position="293"/>
    </location>
</feature>
<keyword evidence="2" id="KW-0472">Membrane</keyword>
<keyword evidence="5" id="KW-1185">Reference proteome</keyword>
<evidence type="ECO:0000259" key="3">
    <source>
        <dbReference type="PROSITE" id="PS50076"/>
    </source>
</evidence>
<dbReference type="Gene3D" id="1.10.287.110">
    <property type="entry name" value="DnaJ domain"/>
    <property type="match status" value="1"/>
</dbReference>
<protein>
    <submittedName>
        <fullName evidence="4">DnaJ domain containing protein, putative</fullName>
    </submittedName>
</protein>
<dbReference type="VEuPathDB" id="TriTrypDB:ADEAN_000385200"/>
<proteinExistence type="predicted"/>
<dbReference type="Proteomes" id="UP000515908">
    <property type="component" value="Chromosome 06"/>
</dbReference>
<evidence type="ECO:0000256" key="2">
    <source>
        <dbReference type="SAM" id="Phobius"/>
    </source>
</evidence>
<dbReference type="SUPFAM" id="SSF46565">
    <property type="entry name" value="Chaperone J-domain"/>
    <property type="match status" value="1"/>
</dbReference>
<evidence type="ECO:0000313" key="5">
    <source>
        <dbReference type="Proteomes" id="UP000515908"/>
    </source>
</evidence>
<evidence type="ECO:0000256" key="1">
    <source>
        <dbReference type="SAM" id="MobiDB-lite"/>
    </source>
</evidence>
<accession>A0A7G2C981</accession>
<organism evidence="4 5">
    <name type="scientific">Angomonas deanei</name>
    <dbReference type="NCBI Taxonomy" id="59799"/>
    <lineage>
        <taxon>Eukaryota</taxon>
        <taxon>Discoba</taxon>
        <taxon>Euglenozoa</taxon>
        <taxon>Kinetoplastea</taxon>
        <taxon>Metakinetoplastina</taxon>
        <taxon>Trypanosomatida</taxon>
        <taxon>Trypanosomatidae</taxon>
        <taxon>Strigomonadinae</taxon>
        <taxon>Angomonas</taxon>
    </lineage>
</organism>